<dbReference type="Gene3D" id="3.40.50.1820">
    <property type="entry name" value="alpha/beta hydrolase"/>
    <property type="match status" value="2"/>
</dbReference>
<sequence>MTMLPTPSEPRFVKRQHSDLNTTFRGILHPSSTSEARLHQYLGIKYASIPARFRQSKLCTKYPPVVNATEYGPICPQPQGCMEELLFGVDPASMPCQNLKQDEMECLNLNITCPAGLNQFSRVPVMLWVHGGGDRGSGSHWAYDGAPLVRQSIKAGKPVILITFNFRIGFLGFAANPMIRDDNKEAGEEGTGNYGLRDQQRCLEWVHRNILGFGGDPDNITLFGASSGAADIICHLLSRSNQTNPMFARAIIQSAVFEPTLPDVATAGWQLSRIISALHVSDMEKLREVKVDKLLGLGMSLRIVDDGVFFRDGWMDYFAHTHSGRRSEHKHPRKPSGQRSGSLLRPPAAHAHTHLHPHVSHSGSRSRSQARSTPKRRSISRSSSRSAVDDTLQPLIIGDSVSDSLLWSMNASLWTPSGATRRIKAICQSLTKASCLLRAYDITSYTPDEEIVDRVLELVNDARVAWPTECIAENAKRERGGHGVWRYVFDQEGPYRGIPHHAADIMYLFDTVPLAESCLATPDVYSGDFFDGPFDTSDDEGDAKSDATPRAGYDDADWETTAVTEYSYNNVRDAIQGKWLAFAYGDMPWREDKVFVFGPEGETGERSTVIFEGRRRKELWKSALEPLGHQVVSKVGLELSRGPG</sequence>
<dbReference type="InterPro" id="IPR019826">
    <property type="entry name" value="Carboxylesterase_B_AS"/>
</dbReference>
<feature type="region of interest" description="Disordered" evidence="4">
    <location>
        <begin position="322"/>
        <end position="386"/>
    </location>
</feature>
<feature type="domain" description="Carboxylesterase type B" evidence="5">
    <location>
        <begin position="24"/>
        <end position="256"/>
    </location>
</feature>
<dbReference type="SUPFAM" id="SSF53474">
    <property type="entry name" value="alpha/beta-Hydrolases"/>
    <property type="match status" value="1"/>
</dbReference>
<dbReference type="GO" id="GO:0016787">
    <property type="term" value="F:hydrolase activity"/>
    <property type="evidence" value="ECO:0007669"/>
    <property type="project" value="UniProtKB-KW"/>
</dbReference>
<organism evidence="6 7">
    <name type="scientific">Ephemerocybe angulata</name>
    <dbReference type="NCBI Taxonomy" id="980116"/>
    <lineage>
        <taxon>Eukaryota</taxon>
        <taxon>Fungi</taxon>
        <taxon>Dikarya</taxon>
        <taxon>Basidiomycota</taxon>
        <taxon>Agaricomycotina</taxon>
        <taxon>Agaricomycetes</taxon>
        <taxon>Agaricomycetidae</taxon>
        <taxon>Agaricales</taxon>
        <taxon>Agaricineae</taxon>
        <taxon>Psathyrellaceae</taxon>
        <taxon>Ephemerocybe</taxon>
    </lineage>
</organism>
<comment type="caution">
    <text evidence="6">The sequence shown here is derived from an EMBL/GenBank/DDBJ whole genome shotgun (WGS) entry which is preliminary data.</text>
</comment>
<gene>
    <name evidence="6" type="ORF">D9611_006506</name>
</gene>
<evidence type="ECO:0000256" key="4">
    <source>
        <dbReference type="SAM" id="MobiDB-lite"/>
    </source>
</evidence>
<keyword evidence="7" id="KW-1185">Reference proteome</keyword>
<comment type="similarity">
    <text evidence="1 3">Belongs to the type-B carboxylesterase/lipase family.</text>
</comment>
<name>A0A8H5C8C3_9AGAR</name>
<dbReference type="EC" id="3.1.1.-" evidence="3"/>
<proteinExistence type="inferred from homology"/>
<evidence type="ECO:0000313" key="7">
    <source>
        <dbReference type="Proteomes" id="UP000541558"/>
    </source>
</evidence>
<protein>
    <recommendedName>
        <fullName evidence="3">Carboxylic ester hydrolase</fullName>
        <ecNumber evidence="3">3.1.1.-</ecNumber>
    </recommendedName>
</protein>
<evidence type="ECO:0000256" key="3">
    <source>
        <dbReference type="RuleBase" id="RU361235"/>
    </source>
</evidence>
<evidence type="ECO:0000256" key="1">
    <source>
        <dbReference type="ARBA" id="ARBA00005964"/>
    </source>
</evidence>
<feature type="compositionally biased region" description="Basic residues" evidence="4">
    <location>
        <begin position="322"/>
        <end position="336"/>
    </location>
</feature>
<dbReference type="PANTHER" id="PTHR11559">
    <property type="entry name" value="CARBOXYLESTERASE"/>
    <property type="match status" value="1"/>
</dbReference>
<dbReference type="Proteomes" id="UP000541558">
    <property type="component" value="Unassembled WGS sequence"/>
</dbReference>
<dbReference type="InterPro" id="IPR029058">
    <property type="entry name" value="AB_hydrolase_fold"/>
</dbReference>
<dbReference type="PROSITE" id="PS00122">
    <property type="entry name" value="CARBOXYLESTERASE_B_1"/>
    <property type="match status" value="1"/>
</dbReference>
<keyword evidence="2 3" id="KW-0378">Hydrolase</keyword>
<dbReference type="Pfam" id="PF00135">
    <property type="entry name" value="COesterase"/>
    <property type="match status" value="1"/>
</dbReference>
<reference evidence="6 7" key="1">
    <citation type="journal article" date="2020" name="ISME J.">
        <title>Uncovering the hidden diversity of litter-decomposition mechanisms in mushroom-forming fungi.</title>
        <authorList>
            <person name="Floudas D."/>
            <person name="Bentzer J."/>
            <person name="Ahren D."/>
            <person name="Johansson T."/>
            <person name="Persson P."/>
            <person name="Tunlid A."/>
        </authorList>
    </citation>
    <scope>NUCLEOTIDE SEQUENCE [LARGE SCALE GENOMIC DNA]</scope>
    <source>
        <strain evidence="6 7">CBS 175.51</strain>
    </source>
</reference>
<dbReference type="OrthoDB" id="3200163at2759"/>
<feature type="compositionally biased region" description="Polar residues" evidence="4">
    <location>
        <begin position="361"/>
        <end position="370"/>
    </location>
</feature>
<evidence type="ECO:0000259" key="5">
    <source>
        <dbReference type="Pfam" id="PF00135"/>
    </source>
</evidence>
<dbReference type="EMBL" id="JAACJK010000058">
    <property type="protein sequence ID" value="KAF5336564.1"/>
    <property type="molecule type" value="Genomic_DNA"/>
</dbReference>
<evidence type="ECO:0000256" key="2">
    <source>
        <dbReference type="ARBA" id="ARBA00022801"/>
    </source>
</evidence>
<evidence type="ECO:0000313" key="6">
    <source>
        <dbReference type="EMBL" id="KAF5336564.1"/>
    </source>
</evidence>
<dbReference type="InterPro" id="IPR050309">
    <property type="entry name" value="Type-B_Carboxylest/Lipase"/>
</dbReference>
<dbReference type="InterPro" id="IPR002018">
    <property type="entry name" value="CarbesteraseB"/>
</dbReference>
<dbReference type="AlphaFoldDB" id="A0A8H5C8C3"/>
<accession>A0A8H5C8C3</accession>